<feature type="compositionally biased region" description="Gly residues" evidence="1">
    <location>
        <begin position="20"/>
        <end position="29"/>
    </location>
</feature>
<protein>
    <recommendedName>
        <fullName evidence="4">TIGR03016 family PEP-CTERM system-associated outer membrane protein</fullName>
    </recommendedName>
</protein>
<evidence type="ECO:0000313" key="2">
    <source>
        <dbReference type="EMBL" id="ABC23911.1"/>
    </source>
</evidence>
<accession>Q2RPN4</accession>
<dbReference type="NCBIfam" id="TIGR03016">
    <property type="entry name" value="pepcterm_hypo_1"/>
    <property type="match status" value="1"/>
</dbReference>
<dbReference type="STRING" id="269796.Rru_A3116"/>
<dbReference type="AlphaFoldDB" id="Q2RPN4"/>
<gene>
    <name evidence="2" type="ordered locus">Rru_A3116</name>
</gene>
<organism evidence="2 3">
    <name type="scientific">Rhodospirillum rubrum (strain ATCC 11170 / ATH 1.1.1 / DSM 467 / LMG 4362 / NCIMB 8255 / S1)</name>
    <dbReference type="NCBI Taxonomy" id="269796"/>
    <lineage>
        <taxon>Bacteria</taxon>
        <taxon>Pseudomonadati</taxon>
        <taxon>Pseudomonadota</taxon>
        <taxon>Alphaproteobacteria</taxon>
        <taxon>Rhodospirillales</taxon>
        <taxon>Rhodospirillaceae</taxon>
        <taxon>Rhodospirillum</taxon>
    </lineage>
</organism>
<feature type="region of interest" description="Disordered" evidence="1">
    <location>
        <begin position="155"/>
        <end position="174"/>
    </location>
</feature>
<dbReference type="KEGG" id="rru:Rru_A3116"/>
<evidence type="ECO:0000256" key="1">
    <source>
        <dbReference type="SAM" id="MobiDB-lite"/>
    </source>
</evidence>
<dbReference type="SUPFAM" id="SSF56935">
    <property type="entry name" value="Porins"/>
    <property type="match status" value="1"/>
</dbReference>
<dbReference type="InterPro" id="IPR017467">
    <property type="entry name" value="CHP03016_PEP-CTERM"/>
</dbReference>
<feature type="region of interest" description="Disordered" evidence="1">
    <location>
        <begin position="1"/>
        <end position="35"/>
    </location>
</feature>
<reference evidence="2 3" key="1">
    <citation type="journal article" date="2011" name="Stand. Genomic Sci.">
        <title>Complete genome sequence of Rhodospirillum rubrum type strain (S1).</title>
        <authorList>
            <person name="Munk A.C."/>
            <person name="Copeland A."/>
            <person name="Lucas S."/>
            <person name="Lapidus A."/>
            <person name="Del Rio T.G."/>
            <person name="Barry K."/>
            <person name="Detter J.C."/>
            <person name="Hammon N."/>
            <person name="Israni S."/>
            <person name="Pitluck S."/>
            <person name="Brettin T."/>
            <person name="Bruce D."/>
            <person name="Han C."/>
            <person name="Tapia R."/>
            <person name="Gilna P."/>
            <person name="Schmutz J."/>
            <person name="Larimer F."/>
            <person name="Land M."/>
            <person name="Kyrpides N.C."/>
            <person name="Mavromatis K."/>
            <person name="Richardson P."/>
            <person name="Rohde M."/>
            <person name="Goker M."/>
            <person name="Klenk H.P."/>
            <person name="Zhang Y."/>
            <person name="Roberts G.P."/>
            <person name="Reslewic S."/>
            <person name="Schwartz D.C."/>
        </authorList>
    </citation>
    <scope>NUCLEOTIDE SEQUENCE [LARGE SCALE GENOMIC DNA]</scope>
    <source>
        <strain evidence="3">ATCC 11170 / ATH 1.1.1 / DSM 467 / LMG 4362 / NCIMB 8255 / S1</strain>
    </source>
</reference>
<evidence type="ECO:0000313" key="3">
    <source>
        <dbReference type="Proteomes" id="UP000001929"/>
    </source>
</evidence>
<keyword evidence="3" id="KW-1185">Reference proteome</keyword>
<proteinExistence type="predicted"/>
<sequence length="543" mass="58363">MSTHRMNAVGGGASRSAGDRQGGAVGGAGHRAKASPRPGLPLVLLSGLGAWAIPPAAAEVDITPSLSLEEAYTDNVYMTESGKEGDLISTGTAAIDLRSLSRRLKASSNYSISQDLYLDHSELNGYQQSFLGVNQATVVEEHFFVDARGALSQQQTSGVGDQTATNRTNPGGGQTQVLNVSLRPYYVQHWDDLVVSTLSYRLNTVQYLSPSSGDSGETPEGSVQHQTSIEVGNGTFFDRTLWAARVEDDRSVGGSKETTSQTYEGRGEYRLTRMVGLLATVGYDSFSDGGDSEDSEETTALYGRSNSDQYSGAFWNAGVHLTPGPRTDLSVRYGQRYNEPWWSGDLTYRLSEALTFRASYGVDVQNQQQNLASRLDAVRFDGDTLDLVDGAGNPADPNRTDSTLVDAVSRTETLRVGLNGVLDRNSFEVQGSYIQRDYGSSSLRPKDNTLQVSGSYRRTLSPLTGAGVRVSYSTRDGEFSGTTSSSSSASSASASKNTLMMSVNMDHKLSDTLRGRVEVSRLERSGGSEVTENAVSLFLKASF</sequence>
<dbReference type="PATRIC" id="fig|269796.9.peg.3229"/>
<dbReference type="EMBL" id="CP000230">
    <property type="protein sequence ID" value="ABC23911.1"/>
    <property type="molecule type" value="Genomic_DNA"/>
</dbReference>
<evidence type="ECO:0008006" key="4">
    <source>
        <dbReference type="Google" id="ProtNLM"/>
    </source>
</evidence>
<dbReference type="EnsemblBacteria" id="ABC23911">
    <property type="protein sequence ID" value="ABC23911"/>
    <property type="gene ID" value="Rru_A3116"/>
</dbReference>
<dbReference type="eggNOG" id="COG5338">
    <property type="taxonomic scope" value="Bacteria"/>
</dbReference>
<name>Q2RPN4_RHORT</name>
<dbReference type="HOGENOM" id="CLU_531890_0_0_5"/>
<dbReference type="Proteomes" id="UP000001929">
    <property type="component" value="Chromosome"/>
</dbReference>
<dbReference type="RefSeq" id="WP_011390864.1">
    <property type="nucleotide sequence ID" value="NC_007643.1"/>
</dbReference>